<dbReference type="AlphaFoldDB" id="A0A2H0NHE8"/>
<protein>
    <recommendedName>
        <fullName evidence="4">Yip1 domain-containing protein</fullName>
    </recommendedName>
</protein>
<feature type="transmembrane region" description="Helical" evidence="1">
    <location>
        <begin position="57"/>
        <end position="79"/>
    </location>
</feature>
<feature type="transmembrane region" description="Helical" evidence="1">
    <location>
        <begin position="18"/>
        <end position="45"/>
    </location>
</feature>
<dbReference type="Proteomes" id="UP000230707">
    <property type="component" value="Unassembled WGS sequence"/>
</dbReference>
<evidence type="ECO:0000313" key="2">
    <source>
        <dbReference type="EMBL" id="PIR08329.1"/>
    </source>
</evidence>
<keyword evidence="1" id="KW-1133">Transmembrane helix</keyword>
<accession>A0A2H0NHE8</accession>
<proteinExistence type="predicted"/>
<name>A0A2H0NHE8_9BACT</name>
<feature type="non-terminal residue" evidence="2">
    <location>
        <position position="1"/>
    </location>
</feature>
<keyword evidence="1" id="KW-0812">Transmembrane</keyword>
<reference evidence="2 3" key="1">
    <citation type="submission" date="2017-09" db="EMBL/GenBank/DDBJ databases">
        <title>Depth-based differentiation of microbial function through sediment-hosted aquifers and enrichment of novel symbionts in the deep terrestrial subsurface.</title>
        <authorList>
            <person name="Probst A.J."/>
            <person name="Ladd B."/>
            <person name="Jarett J.K."/>
            <person name="Geller-Mcgrath D.E."/>
            <person name="Sieber C.M."/>
            <person name="Emerson J.B."/>
            <person name="Anantharaman K."/>
            <person name="Thomas B.C."/>
            <person name="Malmstrom R."/>
            <person name="Stieglmeier M."/>
            <person name="Klingl A."/>
            <person name="Woyke T."/>
            <person name="Ryan C.M."/>
            <person name="Banfield J.F."/>
        </authorList>
    </citation>
    <scope>NUCLEOTIDE SEQUENCE [LARGE SCALE GENOMIC DNA]</scope>
    <source>
        <strain evidence="2">CG11_big_fil_rev_8_21_14_0_20_37_11</strain>
    </source>
</reference>
<keyword evidence="1" id="KW-0472">Membrane</keyword>
<evidence type="ECO:0000256" key="1">
    <source>
        <dbReference type="SAM" id="Phobius"/>
    </source>
</evidence>
<organism evidence="2 3">
    <name type="scientific">Candidatus Gottesmanbacteria bacterium CG11_big_fil_rev_8_21_14_0_20_37_11</name>
    <dbReference type="NCBI Taxonomy" id="1974575"/>
    <lineage>
        <taxon>Bacteria</taxon>
        <taxon>Candidatus Gottesmaniibacteriota</taxon>
    </lineage>
</organism>
<dbReference type="EMBL" id="PCWS01000082">
    <property type="protein sequence ID" value="PIR08329.1"/>
    <property type="molecule type" value="Genomic_DNA"/>
</dbReference>
<evidence type="ECO:0000313" key="3">
    <source>
        <dbReference type="Proteomes" id="UP000230707"/>
    </source>
</evidence>
<gene>
    <name evidence="2" type="ORF">COV53_03510</name>
</gene>
<dbReference type="Pfam" id="PF18895">
    <property type="entry name" value="T4SS_pilin"/>
    <property type="match status" value="1"/>
</dbReference>
<dbReference type="InterPro" id="IPR043993">
    <property type="entry name" value="T4SS_pilin"/>
</dbReference>
<sequence length="89" mass="9595">TAIGCLPIDLPPLFQMYIFTYGIGMVGGIAFLYLIYGFFLILTSGGNAEKIEQAKQIIISALSGLILIIFSVLLLKIIGTDIIRIPGFG</sequence>
<comment type="caution">
    <text evidence="2">The sequence shown here is derived from an EMBL/GenBank/DDBJ whole genome shotgun (WGS) entry which is preliminary data.</text>
</comment>
<evidence type="ECO:0008006" key="4">
    <source>
        <dbReference type="Google" id="ProtNLM"/>
    </source>
</evidence>